<evidence type="ECO:0000313" key="4">
    <source>
        <dbReference type="EMBL" id="OBT96456.1"/>
    </source>
</evidence>
<evidence type="ECO:0000256" key="1">
    <source>
        <dbReference type="ARBA" id="ARBA00001917"/>
    </source>
</evidence>
<dbReference type="AlphaFoldDB" id="A0A1B8GKY9"/>
<comment type="cofactor">
    <cofactor evidence="1">
        <name>FMN</name>
        <dbReference type="ChEBI" id="CHEBI:58210"/>
    </cofactor>
</comment>
<dbReference type="EMBL" id="KV460228">
    <property type="protein sequence ID" value="OBT96456.1"/>
    <property type="molecule type" value="Genomic_DNA"/>
</dbReference>
<gene>
    <name evidence="4" type="ORF">VE01_05638</name>
</gene>
<dbReference type="PANTHER" id="PTHR10578">
    <property type="entry name" value="S -2-HYDROXY-ACID OXIDASE-RELATED"/>
    <property type="match status" value="1"/>
</dbReference>
<dbReference type="RefSeq" id="XP_018130189.1">
    <property type="nucleotide sequence ID" value="XM_018275101.1"/>
</dbReference>
<dbReference type="SUPFAM" id="SSF51395">
    <property type="entry name" value="FMN-linked oxidoreductases"/>
    <property type="match status" value="1"/>
</dbReference>
<dbReference type="Gene3D" id="3.20.20.70">
    <property type="entry name" value="Aldolase class I"/>
    <property type="match status" value="1"/>
</dbReference>
<evidence type="ECO:0000313" key="5">
    <source>
        <dbReference type="Proteomes" id="UP000091956"/>
    </source>
</evidence>
<sequence length="182" mass="19604">MGTLGSAHSSAEFGLVKGVTPKGVHTVISTASSKPAEEIMQTLVDQQKGRSVAAPAQLYFLLYISTDRNRAKALIQKVKRAGYKGLWITVDAPVLDLKWIREEWAGPIVLKGIQSAADAKLAAAYGCQGVLLSNHRGRQSHGSPSSLLTLLEIRTYYREVLSSIEVFVDGGLRDGADVLKAL</sequence>
<feature type="domain" description="FMN hydroxy acid dehydrogenase" evidence="3">
    <location>
        <begin position="1"/>
        <end position="182"/>
    </location>
</feature>
<accession>A0A1B8GKY9</accession>
<dbReference type="STRING" id="342668.A0A1B8GKY9"/>
<dbReference type="InterPro" id="IPR037396">
    <property type="entry name" value="FMN_HAD"/>
</dbReference>
<dbReference type="Pfam" id="PF01070">
    <property type="entry name" value="FMN_dh"/>
    <property type="match status" value="2"/>
</dbReference>
<name>A0A1B8GKY9_9PEZI</name>
<evidence type="ECO:0000256" key="2">
    <source>
        <dbReference type="ARBA" id="ARBA00023002"/>
    </source>
</evidence>
<organism evidence="4 5">
    <name type="scientific">Pseudogymnoascus verrucosus</name>
    <dbReference type="NCBI Taxonomy" id="342668"/>
    <lineage>
        <taxon>Eukaryota</taxon>
        <taxon>Fungi</taxon>
        <taxon>Dikarya</taxon>
        <taxon>Ascomycota</taxon>
        <taxon>Pezizomycotina</taxon>
        <taxon>Leotiomycetes</taxon>
        <taxon>Thelebolales</taxon>
        <taxon>Thelebolaceae</taxon>
        <taxon>Pseudogymnoascus</taxon>
    </lineage>
</organism>
<dbReference type="GeneID" id="28839024"/>
<proteinExistence type="predicted"/>
<dbReference type="OrthoDB" id="1925334at2759"/>
<keyword evidence="2" id="KW-0560">Oxidoreductase</keyword>
<dbReference type="GO" id="GO:0016491">
    <property type="term" value="F:oxidoreductase activity"/>
    <property type="evidence" value="ECO:0007669"/>
    <property type="project" value="UniProtKB-KW"/>
</dbReference>
<evidence type="ECO:0000259" key="3">
    <source>
        <dbReference type="PROSITE" id="PS51349"/>
    </source>
</evidence>
<dbReference type="PROSITE" id="PS51349">
    <property type="entry name" value="FMN_HYDROXY_ACID_DH_2"/>
    <property type="match status" value="1"/>
</dbReference>
<reference evidence="4 5" key="1">
    <citation type="submission" date="2016-03" db="EMBL/GenBank/DDBJ databases">
        <title>Comparative genomics of Pseudogymnoascus destructans, the fungus causing white-nose syndrome of bats.</title>
        <authorList>
            <person name="Palmer J.M."/>
            <person name="Drees K.P."/>
            <person name="Foster J.T."/>
            <person name="Lindner D.L."/>
        </authorList>
    </citation>
    <scope>NUCLEOTIDE SEQUENCE [LARGE SCALE GENOMIC DNA]</scope>
    <source>
        <strain evidence="4 5">UAMH 10579</strain>
    </source>
</reference>
<protein>
    <recommendedName>
        <fullName evidence="3">FMN hydroxy acid dehydrogenase domain-containing protein</fullName>
    </recommendedName>
</protein>
<keyword evidence="5" id="KW-1185">Reference proteome</keyword>
<dbReference type="InterPro" id="IPR000262">
    <property type="entry name" value="FMN-dep_DH"/>
</dbReference>
<dbReference type="PANTHER" id="PTHR10578:SF104">
    <property type="entry name" value="CYTOCHROME B2, MITOCHONDRIAL-RELATED"/>
    <property type="match status" value="1"/>
</dbReference>
<dbReference type="InterPro" id="IPR013785">
    <property type="entry name" value="Aldolase_TIM"/>
</dbReference>
<reference evidence="5" key="2">
    <citation type="journal article" date="2018" name="Nat. Commun.">
        <title>Extreme sensitivity to ultraviolet light in the fungal pathogen causing white-nose syndrome of bats.</title>
        <authorList>
            <person name="Palmer J.M."/>
            <person name="Drees K.P."/>
            <person name="Foster J.T."/>
            <person name="Lindner D.L."/>
        </authorList>
    </citation>
    <scope>NUCLEOTIDE SEQUENCE [LARGE SCALE GENOMIC DNA]</scope>
    <source>
        <strain evidence="5">UAMH 10579</strain>
    </source>
</reference>
<dbReference type="Proteomes" id="UP000091956">
    <property type="component" value="Unassembled WGS sequence"/>
</dbReference>